<dbReference type="GO" id="GO:0030313">
    <property type="term" value="C:cell envelope"/>
    <property type="evidence" value="ECO:0007669"/>
    <property type="project" value="UniProtKB-SubCell"/>
</dbReference>
<dbReference type="PANTHER" id="PTHR46847:SF1">
    <property type="entry name" value="D-ALLOSE-BINDING PERIPLASMIC PROTEIN-RELATED"/>
    <property type="match status" value="1"/>
</dbReference>
<comment type="similarity">
    <text evidence="2">Belongs to the bacterial solute-binding protein 2 family.</text>
</comment>
<dbReference type="CDD" id="cd01536">
    <property type="entry name" value="PBP1_ABC_sugar_binding-like"/>
    <property type="match status" value="1"/>
</dbReference>
<keyword evidence="7" id="KW-1185">Reference proteome</keyword>
<dbReference type="InterPro" id="IPR028082">
    <property type="entry name" value="Peripla_BP_I"/>
</dbReference>
<dbReference type="RefSeq" id="WP_182808630.1">
    <property type="nucleotide sequence ID" value="NZ_JACJFM010000009.1"/>
</dbReference>
<organism evidence="6 7">
    <name type="scientific">Oceanospirillum sediminis</name>
    <dbReference type="NCBI Taxonomy" id="2760088"/>
    <lineage>
        <taxon>Bacteria</taxon>
        <taxon>Pseudomonadati</taxon>
        <taxon>Pseudomonadota</taxon>
        <taxon>Gammaproteobacteria</taxon>
        <taxon>Oceanospirillales</taxon>
        <taxon>Oceanospirillaceae</taxon>
        <taxon>Oceanospirillum</taxon>
    </lineage>
</organism>
<name>A0A839IRM7_9GAMM</name>
<evidence type="ECO:0000256" key="1">
    <source>
        <dbReference type="ARBA" id="ARBA00004196"/>
    </source>
</evidence>
<dbReference type="EMBL" id="JACJFM010000009">
    <property type="protein sequence ID" value="MBB1486856.1"/>
    <property type="molecule type" value="Genomic_DNA"/>
</dbReference>
<dbReference type="SUPFAM" id="SSF53822">
    <property type="entry name" value="Periplasmic binding protein-like I"/>
    <property type="match status" value="1"/>
</dbReference>
<proteinExistence type="inferred from homology"/>
<dbReference type="InterPro" id="IPR025997">
    <property type="entry name" value="SBP_2_dom"/>
</dbReference>
<sequence>MRHSARYLVLIYLSFVTFVLISIGIPVQAAQKHLADDLEVVASQPWKIAYIIKSGEQNNPYWELVKRGAIQAEREFQVQVDIMSPHKERYDVALQVGLIGQLKEQGYDGAIIVPIDSNVLVAPVERLVDSGIPVIIHDTPLHSSKVLTQLSFDNHNAGYSVAGWVVDQLEGKGQVLILEGLQESQNAVERRNGFLAGLAQSEIDVLDMRSAGWLRTAATAQVQEWLKFYPDVDAILAANDAMALGAAEALDLAGQTAGNILVTGVDGSEEALKAIKDQALHASVDQSPLQQARKAVQLMVRHLEQGDTYPSYSVWQQSPLITSDNVGQFLE</sequence>
<evidence type="ECO:0000313" key="6">
    <source>
        <dbReference type="EMBL" id="MBB1486856.1"/>
    </source>
</evidence>
<dbReference type="Pfam" id="PF13407">
    <property type="entry name" value="Peripla_BP_4"/>
    <property type="match status" value="1"/>
</dbReference>
<evidence type="ECO:0000256" key="4">
    <source>
        <dbReference type="SAM" id="Phobius"/>
    </source>
</evidence>
<comment type="caution">
    <text evidence="6">The sequence shown here is derived from an EMBL/GenBank/DDBJ whole genome shotgun (WGS) entry which is preliminary data.</text>
</comment>
<keyword evidence="3" id="KW-0732">Signal</keyword>
<evidence type="ECO:0000256" key="2">
    <source>
        <dbReference type="ARBA" id="ARBA00007639"/>
    </source>
</evidence>
<feature type="domain" description="Periplasmic binding protein" evidence="5">
    <location>
        <begin position="56"/>
        <end position="304"/>
    </location>
</feature>
<dbReference type="GO" id="GO:0055085">
    <property type="term" value="P:transmembrane transport"/>
    <property type="evidence" value="ECO:0007669"/>
    <property type="project" value="UniProtKB-ARBA"/>
</dbReference>
<keyword evidence="4" id="KW-0812">Transmembrane</keyword>
<comment type="subcellular location">
    <subcellularLocation>
        <location evidence="1">Cell envelope</location>
    </subcellularLocation>
</comment>
<dbReference type="GO" id="GO:0030246">
    <property type="term" value="F:carbohydrate binding"/>
    <property type="evidence" value="ECO:0007669"/>
    <property type="project" value="UniProtKB-ARBA"/>
</dbReference>
<dbReference type="PANTHER" id="PTHR46847">
    <property type="entry name" value="D-ALLOSE-BINDING PERIPLASMIC PROTEIN-RELATED"/>
    <property type="match status" value="1"/>
</dbReference>
<protein>
    <submittedName>
        <fullName evidence="6">Sugar ABC transporter substrate-binding protein</fullName>
    </submittedName>
</protein>
<evidence type="ECO:0000259" key="5">
    <source>
        <dbReference type="Pfam" id="PF13407"/>
    </source>
</evidence>
<dbReference type="Proteomes" id="UP000565262">
    <property type="component" value="Unassembled WGS sequence"/>
</dbReference>
<dbReference type="AlphaFoldDB" id="A0A839IRM7"/>
<reference evidence="6 7" key="1">
    <citation type="submission" date="2020-08" db="EMBL/GenBank/DDBJ databases">
        <title>Oceanospirillum sp. nov. isolated from marine sediment.</title>
        <authorList>
            <person name="Ji X."/>
        </authorList>
    </citation>
    <scope>NUCLEOTIDE SEQUENCE [LARGE SCALE GENOMIC DNA]</scope>
    <source>
        <strain evidence="6 7">D5</strain>
    </source>
</reference>
<evidence type="ECO:0000256" key="3">
    <source>
        <dbReference type="ARBA" id="ARBA00022729"/>
    </source>
</evidence>
<keyword evidence="4" id="KW-0472">Membrane</keyword>
<accession>A0A839IRM7</accession>
<feature type="transmembrane region" description="Helical" evidence="4">
    <location>
        <begin position="7"/>
        <end position="27"/>
    </location>
</feature>
<keyword evidence="4" id="KW-1133">Transmembrane helix</keyword>
<evidence type="ECO:0000313" key="7">
    <source>
        <dbReference type="Proteomes" id="UP000565262"/>
    </source>
</evidence>
<dbReference type="Gene3D" id="3.40.50.2300">
    <property type="match status" value="2"/>
</dbReference>
<gene>
    <name evidence="6" type="ORF">H4O21_09560</name>
</gene>